<feature type="compositionally biased region" description="Basic and acidic residues" evidence="2">
    <location>
        <begin position="105"/>
        <end position="130"/>
    </location>
</feature>
<dbReference type="InParanoid" id="A0A2G5CAC9"/>
<gene>
    <name evidence="4" type="ORF">AQUCO_07200101v1</name>
</gene>
<accession>A0A2G5CAC9</accession>
<feature type="compositionally biased region" description="Basic and acidic residues" evidence="2">
    <location>
        <begin position="60"/>
        <end position="76"/>
    </location>
</feature>
<dbReference type="AlphaFoldDB" id="A0A2G5CAC9"/>
<evidence type="ECO:0000313" key="5">
    <source>
        <dbReference type="Proteomes" id="UP000230069"/>
    </source>
</evidence>
<dbReference type="Pfam" id="PF11250">
    <property type="entry name" value="FAF"/>
    <property type="match status" value="1"/>
</dbReference>
<protein>
    <recommendedName>
        <fullName evidence="3">FAF domain-containing protein</fullName>
    </recommendedName>
</protein>
<dbReference type="STRING" id="218851.A0A2G5CAC9"/>
<evidence type="ECO:0000256" key="1">
    <source>
        <dbReference type="ARBA" id="ARBA00008690"/>
    </source>
</evidence>
<dbReference type="InterPro" id="IPR046431">
    <property type="entry name" value="FAF_dom"/>
</dbReference>
<feature type="domain" description="FAF" evidence="3">
    <location>
        <begin position="149"/>
        <end position="201"/>
    </location>
</feature>
<evidence type="ECO:0000313" key="4">
    <source>
        <dbReference type="EMBL" id="PIA28221.1"/>
    </source>
</evidence>
<dbReference type="Proteomes" id="UP000230069">
    <property type="component" value="Unassembled WGS sequence"/>
</dbReference>
<organism evidence="4 5">
    <name type="scientific">Aquilegia coerulea</name>
    <name type="common">Rocky mountain columbine</name>
    <dbReference type="NCBI Taxonomy" id="218851"/>
    <lineage>
        <taxon>Eukaryota</taxon>
        <taxon>Viridiplantae</taxon>
        <taxon>Streptophyta</taxon>
        <taxon>Embryophyta</taxon>
        <taxon>Tracheophyta</taxon>
        <taxon>Spermatophyta</taxon>
        <taxon>Magnoliopsida</taxon>
        <taxon>Ranunculales</taxon>
        <taxon>Ranunculaceae</taxon>
        <taxon>Thalictroideae</taxon>
        <taxon>Aquilegia</taxon>
    </lineage>
</organism>
<dbReference type="FunCoup" id="A0A2G5CAC9">
    <property type="interactions" value="609"/>
</dbReference>
<dbReference type="OrthoDB" id="1931928at2759"/>
<evidence type="ECO:0000256" key="2">
    <source>
        <dbReference type="SAM" id="MobiDB-lite"/>
    </source>
</evidence>
<dbReference type="PANTHER" id="PTHR33155">
    <property type="entry name" value="FANTASTIC FOUR-LIKE PROTEIN (DUF3049)"/>
    <property type="match status" value="1"/>
</dbReference>
<sequence>MADSNNINSNACAVYCLDQPNMFNAIELFGELHFNESPNSTLPKYLRPSSSSSSSSFVEKNPEPKIEDEKDDKDTAGIENKGPQQPEDTTETHDEHSENLQPCTEELKDVEESNNDKKIDDDSKDTKMVDIPKPMKQCNIGMSRPPNKNYPPPLSSFGKNGKPQYSFKHIRQDGRLVIQMIKNPPQDYLHACRENGRLRIYLVKAEDQEDSAPGGDEVADPEGKNQGQDLDEANPINEGGEDASNDKSISA</sequence>
<name>A0A2G5CAC9_AQUCA</name>
<dbReference type="PANTHER" id="PTHR33155:SF75">
    <property type="entry name" value="OS02G0750800 PROTEIN"/>
    <property type="match status" value="1"/>
</dbReference>
<dbReference type="InterPro" id="IPR021410">
    <property type="entry name" value="FAF"/>
</dbReference>
<reference evidence="4 5" key="1">
    <citation type="submission" date="2017-09" db="EMBL/GenBank/DDBJ databases">
        <title>WGS assembly of Aquilegia coerulea Goldsmith.</title>
        <authorList>
            <person name="Hodges S."/>
            <person name="Kramer E."/>
            <person name="Nordborg M."/>
            <person name="Tomkins J."/>
            <person name="Borevitz J."/>
            <person name="Derieg N."/>
            <person name="Yan J."/>
            <person name="Mihaltcheva S."/>
            <person name="Hayes R.D."/>
            <person name="Rokhsar D."/>
        </authorList>
    </citation>
    <scope>NUCLEOTIDE SEQUENCE [LARGE SCALE GENOMIC DNA]</scope>
    <source>
        <strain evidence="5">cv. Goldsmith</strain>
    </source>
</reference>
<feature type="region of interest" description="Disordered" evidence="2">
    <location>
        <begin position="204"/>
        <end position="251"/>
    </location>
</feature>
<evidence type="ECO:0000259" key="3">
    <source>
        <dbReference type="Pfam" id="PF11250"/>
    </source>
</evidence>
<comment type="similarity">
    <text evidence="1">Belongs to the fantastic four family.</text>
</comment>
<proteinExistence type="inferred from homology"/>
<dbReference type="EMBL" id="KZ305089">
    <property type="protein sequence ID" value="PIA28221.1"/>
    <property type="molecule type" value="Genomic_DNA"/>
</dbReference>
<feature type="region of interest" description="Disordered" evidence="2">
    <location>
        <begin position="37"/>
        <end position="164"/>
    </location>
</feature>
<keyword evidence="5" id="KW-1185">Reference proteome</keyword>